<dbReference type="RefSeq" id="WP_014643462.1">
    <property type="nucleotide sequence ID" value="NC_017668.1"/>
</dbReference>
<proteinExistence type="predicted"/>
<accession>I0JN51</accession>
<dbReference type="Proteomes" id="UP000007397">
    <property type="component" value="Chromosome"/>
</dbReference>
<evidence type="ECO:0000313" key="1">
    <source>
        <dbReference type="EMBL" id="CCG45571.1"/>
    </source>
</evidence>
<dbReference type="STRING" id="866895.HBHAL_3226"/>
<reference evidence="1 2" key="1">
    <citation type="journal article" date="2013" name="Environ. Microbiol.">
        <title>Chloride and organic osmolytes: a hybrid strategy to cope with elevated salinities by the moderately halophilic, chloride-dependent bacterium Halobacillus halophilus.</title>
        <authorList>
            <person name="Saum S.H."/>
            <person name="Pfeiffer F."/>
            <person name="Palm P."/>
            <person name="Rampp M."/>
            <person name="Schuster S.C."/>
            <person name="Muller V."/>
            <person name="Oesterhelt D."/>
        </authorList>
    </citation>
    <scope>NUCLEOTIDE SEQUENCE [LARGE SCALE GENOMIC DNA]</scope>
    <source>
        <strain evidence="2">ATCC 35676 / DSM 2266 / JCM 20832 / KCTC 3685 / LMG 17431 / NBRC 102448 / NCIMB 2269</strain>
    </source>
</reference>
<protein>
    <submittedName>
        <fullName evidence="1">Uncharacterized protein</fullName>
    </submittedName>
</protein>
<dbReference type="HOGENOM" id="CLU_3234347_0_0_9"/>
<dbReference type="PATRIC" id="fig|866895.3.peg.2245"/>
<organism evidence="1 2">
    <name type="scientific">Halobacillus halophilus (strain ATCC 35676 / DSM 2266 / JCM 20832 / KCTC 3685 / LMG 17431 / NBRC 102448 / NCIMB 2269)</name>
    <name type="common">Sporosarcina halophila</name>
    <dbReference type="NCBI Taxonomy" id="866895"/>
    <lineage>
        <taxon>Bacteria</taxon>
        <taxon>Bacillati</taxon>
        <taxon>Bacillota</taxon>
        <taxon>Bacilli</taxon>
        <taxon>Bacillales</taxon>
        <taxon>Bacillaceae</taxon>
        <taxon>Halobacillus</taxon>
    </lineage>
</organism>
<evidence type="ECO:0000313" key="2">
    <source>
        <dbReference type="Proteomes" id="UP000007397"/>
    </source>
</evidence>
<dbReference type="EMBL" id="HE717023">
    <property type="protein sequence ID" value="CCG45571.1"/>
    <property type="molecule type" value="Genomic_DNA"/>
</dbReference>
<dbReference type="KEGG" id="hhd:HBHAL_3226"/>
<keyword evidence="2" id="KW-1185">Reference proteome</keyword>
<dbReference type="AlphaFoldDB" id="I0JN51"/>
<sequence length="43" mass="4836">MMVVYSVSHTFELAGAVEVIFLFSFSKIEAVSFKISPLLERIV</sequence>
<name>I0JN51_HALH3</name>
<gene>
    <name evidence="1" type="ordered locus">HBHAL_3226</name>
</gene>